<name>A0A1G2FJZ4_9BACT</name>
<sequence>MIKIVYGNSFLKSVKKLPKQQQEKLADLLEVLRENPFHQLLHAKSLTGSLAGFYSFRITRDWRVIFQFVNPQTIKLIEAAHRKDIYR</sequence>
<proteinExistence type="predicted"/>
<accession>A0A1G2FJZ4</accession>
<comment type="caution">
    <text evidence="2">The sequence shown here is derived from an EMBL/GenBank/DDBJ whole genome shotgun (WGS) entry which is preliminary data.</text>
</comment>
<dbReference type="Proteomes" id="UP000178787">
    <property type="component" value="Unassembled WGS sequence"/>
</dbReference>
<gene>
    <name evidence="2" type="ORF">A3A94_03365</name>
</gene>
<reference evidence="2 3" key="1">
    <citation type="journal article" date="2016" name="Nat. Commun.">
        <title>Thousands of microbial genomes shed light on interconnected biogeochemical processes in an aquifer system.</title>
        <authorList>
            <person name="Anantharaman K."/>
            <person name="Brown C.T."/>
            <person name="Hug L.A."/>
            <person name="Sharon I."/>
            <person name="Castelle C.J."/>
            <person name="Probst A.J."/>
            <person name="Thomas B.C."/>
            <person name="Singh A."/>
            <person name="Wilkins M.J."/>
            <person name="Karaoz U."/>
            <person name="Brodie E.L."/>
            <person name="Williams K.H."/>
            <person name="Hubbard S.S."/>
            <person name="Banfield J.F."/>
        </authorList>
    </citation>
    <scope>NUCLEOTIDE SEQUENCE [LARGE SCALE GENOMIC DNA]</scope>
</reference>
<dbReference type="STRING" id="1802000.A3A94_03365"/>
<evidence type="ECO:0000313" key="2">
    <source>
        <dbReference type="EMBL" id="OGZ38376.1"/>
    </source>
</evidence>
<dbReference type="NCBIfam" id="TIGR02385">
    <property type="entry name" value="RelE_StbE"/>
    <property type="match status" value="1"/>
</dbReference>
<evidence type="ECO:0000256" key="1">
    <source>
        <dbReference type="ARBA" id="ARBA00022649"/>
    </source>
</evidence>
<dbReference type="SUPFAM" id="SSF143011">
    <property type="entry name" value="RelE-like"/>
    <property type="match status" value="1"/>
</dbReference>
<dbReference type="InterPro" id="IPR035093">
    <property type="entry name" value="RelE/ParE_toxin_dom_sf"/>
</dbReference>
<evidence type="ECO:0000313" key="3">
    <source>
        <dbReference type="Proteomes" id="UP000178787"/>
    </source>
</evidence>
<dbReference type="InterPro" id="IPR007712">
    <property type="entry name" value="RelE/ParE_toxin"/>
</dbReference>
<dbReference type="AlphaFoldDB" id="A0A1G2FJZ4"/>
<dbReference type="Pfam" id="PF05016">
    <property type="entry name" value="ParE_toxin"/>
    <property type="match status" value="1"/>
</dbReference>
<dbReference type="Gene3D" id="3.30.2310.20">
    <property type="entry name" value="RelE-like"/>
    <property type="match status" value="1"/>
</dbReference>
<keyword evidence="1" id="KW-1277">Toxin-antitoxin system</keyword>
<organism evidence="2 3">
    <name type="scientific">Candidatus Portnoybacteria bacterium RIFCSPLOWO2_01_FULL_43_11</name>
    <dbReference type="NCBI Taxonomy" id="1802000"/>
    <lineage>
        <taxon>Bacteria</taxon>
        <taxon>Candidatus Portnoyibacteriota</taxon>
    </lineage>
</organism>
<protein>
    <submittedName>
        <fullName evidence="2">Uncharacterized protein</fullName>
    </submittedName>
</protein>
<dbReference type="EMBL" id="MHNE01000018">
    <property type="protein sequence ID" value="OGZ38376.1"/>
    <property type="molecule type" value="Genomic_DNA"/>
</dbReference>